<evidence type="ECO:0000313" key="2">
    <source>
        <dbReference type="Proteomes" id="UP001526426"/>
    </source>
</evidence>
<protein>
    <submittedName>
        <fullName evidence="1">Uncharacterized protein</fullName>
    </submittedName>
</protein>
<feature type="non-terminal residue" evidence="1">
    <location>
        <position position="67"/>
    </location>
</feature>
<organism evidence="1 2">
    <name type="scientific">Spirulina subsalsa FACHB-351</name>
    <dbReference type="NCBI Taxonomy" id="234711"/>
    <lineage>
        <taxon>Bacteria</taxon>
        <taxon>Bacillati</taxon>
        <taxon>Cyanobacteriota</taxon>
        <taxon>Cyanophyceae</taxon>
        <taxon>Spirulinales</taxon>
        <taxon>Spirulinaceae</taxon>
        <taxon>Spirulina</taxon>
    </lineage>
</organism>
<accession>A0ABT3L797</accession>
<reference evidence="1 2" key="1">
    <citation type="submission" date="2021-08" db="EMBL/GenBank/DDBJ databases">
        <title>Draft genome sequence of Spirulina subsalsa with high tolerance to salinity and hype-accumulation of phycocyanin.</title>
        <authorList>
            <person name="Pei H."/>
            <person name="Jiang L."/>
        </authorList>
    </citation>
    <scope>NUCLEOTIDE SEQUENCE [LARGE SCALE GENOMIC DNA]</scope>
    <source>
        <strain evidence="1 2">FACHB-351</strain>
    </source>
</reference>
<dbReference type="Proteomes" id="UP001526426">
    <property type="component" value="Unassembled WGS sequence"/>
</dbReference>
<sequence length="67" mass="7511">MFIGQLFFNLFGNKQLSSPQQEEENTYFQAFILEPILTPSGLVDAADDSSDIGWIEPLTIDPSDFDP</sequence>
<dbReference type="EMBL" id="JAIHOM010000068">
    <property type="protein sequence ID" value="MCW6037387.1"/>
    <property type="molecule type" value="Genomic_DNA"/>
</dbReference>
<keyword evidence="2" id="KW-1185">Reference proteome</keyword>
<gene>
    <name evidence="1" type="ORF">K4A83_14050</name>
</gene>
<name>A0ABT3L797_9CYAN</name>
<dbReference type="RefSeq" id="WP_265265242.1">
    <property type="nucleotide sequence ID" value="NZ_JAIHOM010000068.1"/>
</dbReference>
<evidence type="ECO:0000313" key="1">
    <source>
        <dbReference type="EMBL" id="MCW6037387.1"/>
    </source>
</evidence>
<comment type="caution">
    <text evidence="1">The sequence shown here is derived from an EMBL/GenBank/DDBJ whole genome shotgun (WGS) entry which is preliminary data.</text>
</comment>
<proteinExistence type="predicted"/>